<dbReference type="AlphaFoldDB" id="A0A160TWE1"/>
<accession>A0A160TWE1</accession>
<comment type="similarity">
    <text evidence="1">Belongs to the short-chain dehydrogenases/reductases (SDR) family.</text>
</comment>
<dbReference type="FunFam" id="3.40.50.720:FF:000084">
    <property type="entry name" value="Short-chain dehydrogenase reductase"/>
    <property type="match status" value="1"/>
</dbReference>
<dbReference type="PROSITE" id="PS00061">
    <property type="entry name" value="ADH_SHORT"/>
    <property type="match status" value="1"/>
</dbReference>
<keyword evidence="2 3" id="KW-0560">Oxidoreductase</keyword>
<dbReference type="GO" id="GO:0048038">
    <property type="term" value="F:quinone binding"/>
    <property type="evidence" value="ECO:0007669"/>
    <property type="project" value="TreeGrafter"/>
</dbReference>
<reference evidence="3" key="1">
    <citation type="submission" date="2015-10" db="EMBL/GenBank/DDBJ databases">
        <authorList>
            <person name="Gilbert D.G."/>
        </authorList>
    </citation>
    <scope>NUCLEOTIDE SEQUENCE</scope>
</reference>
<evidence type="ECO:0000256" key="2">
    <source>
        <dbReference type="ARBA" id="ARBA00023002"/>
    </source>
</evidence>
<proteinExistence type="inferred from homology"/>
<dbReference type="EC" id="1.1.1.100" evidence="3"/>
<evidence type="ECO:0000256" key="1">
    <source>
        <dbReference type="ARBA" id="ARBA00006484"/>
    </source>
</evidence>
<dbReference type="PRINTS" id="PR00080">
    <property type="entry name" value="SDRFAMILY"/>
</dbReference>
<dbReference type="Pfam" id="PF13561">
    <property type="entry name" value="adh_short_C2"/>
    <property type="match status" value="1"/>
</dbReference>
<dbReference type="EMBL" id="CZRL01000120">
    <property type="protein sequence ID" value="CUS55161.1"/>
    <property type="molecule type" value="Genomic_DNA"/>
</dbReference>
<dbReference type="SUPFAM" id="SSF51735">
    <property type="entry name" value="NAD(P)-binding Rossmann-fold domains"/>
    <property type="match status" value="1"/>
</dbReference>
<sequence length="276" mass="29586">MTAQSLKLEGRVAIVTGAARGIGRSIVKKLANEGAQVIANDLDAAPLVESVNKLAQQGLTVHALPGDITEQATAEALVSIALERYGDLHIVVNNAGYIWNSAAVKHTDEQWHAMLDVHATGPFRLLREAGHHFRQQASTNPPDTLRKVVNISSISGIYGAATQLAYSSAKAAVVGMTKTLAREWGRYHVTVNCVAFGYIDTRLIEPFEDQPNRVTIKDRDHPVGLTAAQRESAKGMTALGRLGRPEDAANAVYLLCIPESDFITGEVLVASGGLMN</sequence>
<dbReference type="PRINTS" id="PR00081">
    <property type="entry name" value="GDHRDH"/>
</dbReference>
<organism evidence="3">
    <name type="scientific">hydrothermal vent metagenome</name>
    <dbReference type="NCBI Taxonomy" id="652676"/>
    <lineage>
        <taxon>unclassified sequences</taxon>
        <taxon>metagenomes</taxon>
        <taxon>ecological metagenomes</taxon>
    </lineage>
</organism>
<dbReference type="PANTHER" id="PTHR42760">
    <property type="entry name" value="SHORT-CHAIN DEHYDROGENASES/REDUCTASES FAMILY MEMBER"/>
    <property type="match status" value="1"/>
</dbReference>
<dbReference type="CDD" id="cd05233">
    <property type="entry name" value="SDR_c"/>
    <property type="match status" value="1"/>
</dbReference>
<gene>
    <name evidence="3" type="ORF">MGWOODY_XGa2229</name>
</gene>
<evidence type="ECO:0000313" key="3">
    <source>
        <dbReference type="EMBL" id="CUS55161.1"/>
    </source>
</evidence>
<dbReference type="GO" id="GO:0006633">
    <property type="term" value="P:fatty acid biosynthetic process"/>
    <property type="evidence" value="ECO:0007669"/>
    <property type="project" value="TreeGrafter"/>
</dbReference>
<dbReference type="GO" id="GO:0004316">
    <property type="term" value="F:3-oxoacyl-[acyl-carrier-protein] reductase (NADPH) activity"/>
    <property type="evidence" value="ECO:0007669"/>
    <property type="project" value="UniProtKB-EC"/>
</dbReference>
<dbReference type="PANTHER" id="PTHR42760:SF133">
    <property type="entry name" value="3-OXOACYL-[ACYL-CARRIER-PROTEIN] REDUCTASE"/>
    <property type="match status" value="1"/>
</dbReference>
<dbReference type="InterPro" id="IPR020904">
    <property type="entry name" value="Sc_DH/Rdtase_CS"/>
</dbReference>
<dbReference type="InterPro" id="IPR036291">
    <property type="entry name" value="NAD(P)-bd_dom_sf"/>
</dbReference>
<protein>
    <submittedName>
        <fullName evidence="3">3-oxoacyl-[acyl-carrier protein] reductase</fullName>
        <ecNumber evidence="3">1.1.1.100</ecNumber>
    </submittedName>
</protein>
<name>A0A160TWE1_9ZZZZ</name>
<dbReference type="InterPro" id="IPR002347">
    <property type="entry name" value="SDR_fam"/>
</dbReference>
<dbReference type="Gene3D" id="3.40.50.720">
    <property type="entry name" value="NAD(P)-binding Rossmann-like Domain"/>
    <property type="match status" value="1"/>
</dbReference>